<proteinExistence type="predicted"/>
<gene>
    <name evidence="1" type="ORF">TPC1_31542</name>
</gene>
<name>A0A146JWI2_9EUKA</name>
<evidence type="ECO:0000313" key="1">
    <source>
        <dbReference type="EMBL" id="JAP88963.1"/>
    </source>
</evidence>
<evidence type="ECO:0008006" key="2">
    <source>
        <dbReference type="Google" id="ProtNLM"/>
    </source>
</evidence>
<protein>
    <recommendedName>
        <fullName evidence="2">MORN repeat-containing protein</fullName>
    </recommendedName>
</protein>
<reference evidence="1" key="1">
    <citation type="submission" date="2015-07" db="EMBL/GenBank/DDBJ databases">
        <title>Adaptation to a free-living lifestyle via gene acquisitions in the diplomonad Trepomonas sp. PC1.</title>
        <authorList>
            <person name="Xu F."/>
            <person name="Jerlstrom-Hultqvist J."/>
            <person name="Kolisko M."/>
            <person name="Simpson A.G.B."/>
            <person name="Roger A.J."/>
            <person name="Svard S.G."/>
            <person name="Andersson J.O."/>
        </authorList>
    </citation>
    <scope>NUCLEOTIDE SEQUENCE</scope>
    <source>
        <strain evidence="1">PC1</strain>
    </source>
</reference>
<dbReference type="AlphaFoldDB" id="A0A146JWI2"/>
<feature type="non-terminal residue" evidence="1">
    <location>
        <position position="1"/>
    </location>
</feature>
<organism evidence="1">
    <name type="scientific">Trepomonas sp. PC1</name>
    <dbReference type="NCBI Taxonomy" id="1076344"/>
    <lineage>
        <taxon>Eukaryota</taxon>
        <taxon>Metamonada</taxon>
        <taxon>Diplomonadida</taxon>
        <taxon>Hexamitidae</taxon>
        <taxon>Hexamitinae</taxon>
        <taxon>Trepomonas</taxon>
    </lineage>
</organism>
<sequence length="341" mass="39544">YIFLQNQFQNDCKQVVNCKINDENQYEGQAQIYSNGVGIKTVLVNGFCNYDTTITDTDLKCEGMMKNGQMIGKWLFQKQNSKMEAEVLNYALNGKFVHTLENGDQFSSCFVQDIIEGPAQLLSHRGKNSFGIIKNNNKEGMWQTRWRTGGYAYTTYLGGKCEGYSLVTNNDGIVEQQFENNQLVQNSVKYELRDQKCRLYVNNVLVKQVANCTIFKEQTQFFNYGCLRFALEYIKSFRLQLGCTVNYEILKYFLKQDQIQLINTATNEICSITKRGDSYQFKDCKFQLSKGLLQFKTVCQFMQFVQDFKNLLIFDIQQIQLGNEIMLVSKIYGEINNEIFI</sequence>
<dbReference type="EMBL" id="GDID01007643">
    <property type="protein sequence ID" value="JAP88963.1"/>
    <property type="molecule type" value="Transcribed_RNA"/>
</dbReference>
<accession>A0A146JWI2</accession>
<dbReference type="SUPFAM" id="SSF82185">
    <property type="entry name" value="Histone H3 K4-specific methyltransferase SET7/9 N-terminal domain"/>
    <property type="match status" value="1"/>
</dbReference>